<reference evidence="1 2" key="1">
    <citation type="submission" date="2021-08" db="EMBL/GenBank/DDBJ databases">
        <title>The genome sequence of Chitinophaga sp. B61.</title>
        <authorList>
            <person name="Zhang X."/>
        </authorList>
    </citation>
    <scope>NUCLEOTIDE SEQUENCE [LARGE SCALE GENOMIC DNA]</scope>
    <source>
        <strain evidence="1 2">B61</strain>
    </source>
</reference>
<dbReference type="PROSITE" id="PS51257">
    <property type="entry name" value="PROKAR_LIPOPROTEIN"/>
    <property type="match status" value="1"/>
</dbReference>
<accession>A0ABS7GH52</accession>
<dbReference type="Proteomes" id="UP000812961">
    <property type="component" value="Unassembled WGS sequence"/>
</dbReference>
<evidence type="ECO:0000313" key="2">
    <source>
        <dbReference type="Proteomes" id="UP000812961"/>
    </source>
</evidence>
<proteinExistence type="predicted"/>
<evidence type="ECO:0000313" key="1">
    <source>
        <dbReference type="EMBL" id="MBW8687024.1"/>
    </source>
</evidence>
<sequence length="503" mass="54394">MRAGYCASNLSTRMKLNSLMSQISPLVAAVLMAGCSNNDNPSTPPETGLPIKTQSVTPSLVKALPGFDNLKIYPLISSDDTLSGSPAFRYGAQPDGAGMIKNPNGDGYVMITNHEILFSVSRVFLDKELKPVKGEYIVDAQGGSMRLCSATMADPAEHGFGPMFLTAGETDGESMIHAIDPMGSADLKKTNRTVPALGKCSAENAVPLSKNAFPGKTAIFIGEDESSRQGLGQVNLYLSDVVGDLSKGKLYMLRRVDQNIVETDMEVGKAYDVEFVAYEDVATSTGAELAAQTVAQKAIQFARVEDLDYGKGSVENNRKLYFTATGVSQSDKKTPVAGLTMWGRLYELVLDASNPLKGKLTPLVDGNVDPGNSLVNPDNVCVTQNFVYVQEDGDSYYADNKHDGRIWQYNIATKALKPMLEMDHRRNDATFNAKYNPGNDTRLGSWEYGAMYDISDLVGKPNTFVVNIHPHTWTDSKFVNADGSGLTTNKEGGQTVIITGIEK</sequence>
<gene>
    <name evidence="1" type="ORF">K1Y79_21995</name>
</gene>
<name>A0ABS7GH52_9BACT</name>
<keyword evidence="2" id="KW-1185">Reference proteome</keyword>
<protein>
    <submittedName>
        <fullName evidence="1">PhoX family protein</fullName>
    </submittedName>
</protein>
<organism evidence="1 2">
    <name type="scientific">Chitinophaga rhizophila</name>
    <dbReference type="NCBI Taxonomy" id="2866212"/>
    <lineage>
        <taxon>Bacteria</taxon>
        <taxon>Pseudomonadati</taxon>
        <taxon>Bacteroidota</taxon>
        <taxon>Chitinophagia</taxon>
        <taxon>Chitinophagales</taxon>
        <taxon>Chitinophagaceae</taxon>
        <taxon>Chitinophaga</taxon>
    </lineage>
</organism>
<comment type="caution">
    <text evidence="1">The sequence shown here is derived from an EMBL/GenBank/DDBJ whole genome shotgun (WGS) entry which is preliminary data.</text>
</comment>
<dbReference type="EMBL" id="JAICCF010000004">
    <property type="protein sequence ID" value="MBW8687024.1"/>
    <property type="molecule type" value="Genomic_DNA"/>
</dbReference>